<dbReference type="Proteomes" id="UP000265515">
    <property type="component" value="Unassembled WGS sequence"/>
</dbReference>
<evidence type="ECO:0000256" key="4">
    <source>
        <dbReference type="ARBA" id="ARBA00022884"/>
    </source>
</evidence>
<keyword evidence="9" id="KW-1185">Reference proteome</keyword>
<dbReference type="InterPro" id="IPR029063">
    <property type="entry name" value="SAM-dependent_MTases_sf"/>
</dbReference>
<name>A0A388LWF5_CHABU</name>
<evidence type="ECO:0000256" key="3">
    <source>
        <dbReference type="ARBA" id="ARBA00022691"/>
    </source>
</evidence>
<feature type="compositionally biased region" description="Basic residues" evidence="6">
    <location>
        <begin position="202"/>
        <end position="217"/>
    </location>
</feature>
<feature type="domain" description="SAM-dependent MTase RsmB/NOP-type" evidence="7">
    <location>
        <begin position="1"/>
        <end position="125"/>
    </location>
</feature>
<feature type="compositionally biased region" description="Acidic residues" evidence="6">
    <location>
        <begin position="161"/>
        <end position="171"/>
    </location>
</feature>
<comment type="similarity">
    <text evidence="5">Belongs to the class I-like SAM-binding methyltransferase superfamily. RsmB/NOP family.</text>
</comment>
<evidence type="ECO:0000259" key="7">
    <source>
        <dbReference type="PROSITE" id="PS51686"/>
    </source>
</evidence>
<gene>
    <name evidence="8" type="ORF">CBR_g41719</name>
</gene>
<evidence type="ECO:0000313" key="8">
    <source>
        <dbReference type="EMBL" id="GBG86657.1"/>
    </source>
</evidence>
<comment type="caution">
    <text evidence="5">Lacks conserved residue(s) required for the propagation of feature annotation.</text>
</comment>
<feature type="active site" description="Nucleophile" evidence="5">
    <location>
        <position position="58"/>
    </location>
</feature>
<dbReference type="SUPFAM" id="SSF53335">
    <property type="entry name" value="S-adenosyl-L-methionine-dependent methyltransferases"/>
    <property type="match status" value="1"/>
</dbReference>
<dbReference type="GO" id="GO:0005730">
    <property type="term" value="C:nucleolus"/>
    <property type="evidence" value="ECO:0007669"/>
    <property type="project" value="TreeGrafter"/>
</dbReference>
<dbReference type="PANTHER" id="PTHR22807">
    <property type="entry name" value="NOP2 YEAST -RELATED NOL1/NOP2/FMU SUN DOMAIN-CONTAINING"/>
    <property type="match status" value="1"/>
</dbReference>
<reference evidence="8 9" key="1">
    <citation type="journal article" date="2018" name="Cell">
        <title>The Chara Genome: Secondary Complexity and Implications for Plant Terrestrialization.</title>
        <authorList>
            <person name="Nishiyama T."/>
            <person name="Sakayama H."/>
            <person name="Vries J.D."/>
            <person name="Buschmann H."/>
            <person name="Saint-Marcoux D."/>
            <person name="Ullrich K.K."/>
            <person name="Haas F.B."/>
            <person name="Vanderstraeten L."/>
            <person name="Becker D."/>
            <person name="Lang D."/>
            <person name="Vosolsobe S."/>
            <person name="Rombauts S."/>
            <person name="Wilhelmsson P.K.I."/>
            <person name="Janitza P."/>
            <person name="Kern R."/>
            <person name="Heyl A."/>
            <person name="Rumpler F."/>
            <person name="Villalobos L.I.A.C."/>
            <person name="Clay J.M."/>
            <person name="Skokan R."/>
            <person name="Toyoda A."/>
            <person name="Suzuki Y."/>
            <person name="Kagoshima H."/>
            <person name="Schijlen E."/>
            <person name="Tajeshwar N."/>
            <person name="Catarino B."/>
            <person name="Hetherington A.J."/>
            <person name="Saltykova A."/>
            <person name="Bonnot C."/>
            <person name="Breuninger H."/>
            <person name="Symeonidi A."/>
            <person name="Radhakrishnan G.V."/>
            <person name="Van Nieuwerburgh F."/>
            <person name="Deforce D."/>
            <person name="Chang C."/>
            <person name="Karol K.G."/>
            <person name="Hedrich R."/>
            <person name="Ulvskov P."/>
            <person name="Glockner G."/>
            <person name="Delwiche C.F."/>
            <person name="Petrasek J."/>
            <person name="Van de Peer Y."/>
            <person name="Friml J."/>
            <person name="Beilby M."/>
            <person name="Dolan L."/>
            <person name="Kohara Y."/>
            <person name="Sugano S."/>
            <person name="Fujiyama A."/>
            <person name="Delaux P.-M."/>
            <person name="Quint M."/>
            <person name="TheiBen G."/>
            <person name="Hagemann M."/>
            <person name="Harholt J."/>
            <person name="Dunand C."/>
            <person name="Zachgo S."/>
            <person name="Langdale J."/>
            <person name="Maumus F."/>
            <person name="Straeten D.V.D."/>
            <person name="Gould S.B."/>
            <person name="Rensing S.A."/>
        </authorList>
    </citation>
    <scope>NUCLEOTIDE SEQUENCE [LARGE SCALE GENOMIC DNA]</scope>
    <source>
        <strain evidence="8 9">S276</strain>
    </source>
</reference>
<dbReference type="GO" id="GO:0008173">
    <property type="term" value="F:RNA methyltransferase activity"/>
    <property type="evidence" value="ECO:0007669"/>
    <property type="project" value="InterPro"/>
</dbReference>
<dbReference type="Gramene" id="GBG86657">
    <property type="protein sequence ID" value="GBG86657"/>
    <property type="gene ID" value="CBR_g41719"/>
</dbReference>
<dbReference type="Gene3D" id="3.40.50.150">
    <property type="entry name" value="Vaccinia Virus protein VP39"/>
    <property type="match status" value="1"/>
</dbReference>
<evidence type="ECO:0000256" key="2">
    <source>
        <dbReference type="ARBA" id="ARBA00022679"/>
    </source>
</evidence>
<proteinExistence type="inferred from homology"/>
<evidence type="ECO:0000256" key="5">
    <source>
        <dbReference type="PROSITE-ProRule" id="PRU01023"/>
    </source>
</evidence>
<dbReference type="OrthoDB" id="435282at2759"/>
<dbReference type="PANTHER" id="PTHR22807:SF4">
    <property type="entry name" value="28S RRNA (CYTOSINE-C(5))-METHYLTRANSFERASE"/>
    <property type="match status" value="1"/>
</dbReference>
<comment type="caution">
    <text evidence="8">The sequence shown here is derived from an EMBL/GenBank/DDBJ whole genome shotgun (WGS) entry which is preliminary data.</text>
</comment>
<dbReference type="EMBL" id="BFEA01000573">
    <property type="protein sequence ID" value="GBG86657.1"/>
    <property type="molecule type" value="Genomic_DNA"/>
</dbReference>
<keyword evidence="2 5" id="KW-0808">Transferase</keyword>
<evidence type="ECO:0000256" key="6">
    <source>
        <dbReference type="SAM" id="MobiDB-lite"/>
    </source>
</evidence>
<evidence type="ECO:0000313" key="9">
    <source>
        <dbReference type="Proteomes" id="UP000265515"/>
    </source>
</evidence>
<keyword evidence="3 5" id="KW-0949">S-adenosyl-L-methionine</keyword>
<keyword evidence="1 5" id="KW-0489">Methyltransferase</keyword>
<dbReference type="InterPro" id="IPR023267">
    <property type="entry name" value="RCMT"/>
</dbReference>
<protein>
    <recommendedName>
        <fullName evidence="7">SAM-dependent MTase RsmB/NOP-type domain-containing protein</fullName>
    </recommendedName>
</protein>
<dbReference type="PROSITE" id="PS51686">
    <property type="entry name" value="SAM_MT_RSMB_NOP"/>
    <property type="match status" value="1"/>
</dbReference>
<accession>A0A388LWF5</accession>
<dbReference type="AlphaFoldDB" id="A0A388LWF5"/>
<dbReference type="InterPro" id="IPR049560">
    <property type="entry name" value="MeTrfase_RsmB-F_NOP2_cat"/>
</dbReference>
<organism evidence="8 9">
    <name type="scientific">Chara braunii</name>
    <name type="common">Braun's stonewort</name>
    <dbReference type="NCBI Taxonomy" id="69332"/>
    <lineage>
        <taxon>Eukaryota</taxon>
        <taxon>Viridiplantae</taxon>
        <taxon>Streptophyta</taxon>
        <taxon>Charophyceae</taxon>
        <taxon>Charales</taxon>
        <taxon>Characeae</taxon>
        <taxon>Chara</taxon>
    </lineage>
</organism>
<dbReference type="InterPro" id="IPR001678">
    <property type="entry name" value="MeTrfase_RsmB-F_NOP2_dom"/>
</dbReference>
<sequence length="232" mass="25922">MECFVMAENGVEKISSRNGETKSEVEADRVERLAKFQERALAHALQFPNVRRVVYSTCSVYSRENEEVVKAVLPIASQEGFHLSSPFPNWPRRGLPLLEGAHHLLRTDPTDDQMEGFFVALFVRGDEDKGHLDECVSREDVASGKCDQISQAKKKRAPVDDKEDVEVSEDDNSAKPDPGEKNGTIEGHGDEAAVDPGQMKSGKARRRMLKRQRKKQKLSAEGSTPSERDSTR</sequence>
<dbReference type="Pfam" id="PF01189">
    <property type="entry name" value="Methyltr_RsmB-F"/>
    <property type="match status" value="1"/>
</dbReference>
<feature type="region of interest" description="Disordered" evidence="6">
    <location>
        <begin position="137"/>
        <end position="232"/>
    </location>
</feature>
<dbReference type="GO" id="GO:0070475">
    <property type="term" value="P:rRNA base methylation"/>
    <property type="evidence" value="ECO:0007669"/>
    <property type="project" value="TreeGrafter"/>
</dbReference>
<dbReference type="STRING" id="69332.A0A388LWF5"/>
<dbReference type="GO" id="GO:0003723">
    <property type="term" value="F:RNA binding"/>
    <property type="evidence" value="ECO:0007669"/>
    <property type="project" value="UniProtKB-UniRule"/>
</dbReference>
<keyword evidence="4 5" id="KW-0694">RNA-binding</keyword>
<evidence type="ECO:0000256" key="1">
    <source>
        <dbReference type="ARBA" id="ARBA00022603"/>
    </source>
</evidence>